<feature type="non-terminal residue" evidence="2">
    <location>
        <position position="74"/>
    </location>
</feature>
<dbReference type="EMBL" id="MF417934">
    <property type="protein sequence ID" value="ASN71828.1"/>
    <property type="molecule type" value="Genomic_DNA"/>
</dbReference>
<sequence>MATFAGVLGNLPAMNCGPRYDVGSTFDRALIKHAWARRLTTLLTEAKTGVGQSTEQPNQRFLYNTATTHASARQ</sequence>
<accession>A0A2H4JGA2</accession>
<evidence type="ECO:0000313" key="2">
    <source>
        <dbReference type="EMBL" id="ASN71828.1"/>
    </source>
</evidence>
<protein>
    <submittedName>
        <fullName evidence="2">Uncharacterized protein</fullName>
    </submittedName>
</protein>
<name>A0A2H4JGA2_9CAUD</name>
<feature type="region of interest" description="Disordered" evidence="1">
    <location>
        <begin position="47"/>
        <end position="74"/>
    </location>
</feature>
<gene>
    <name evidence="2" type="ORF">8AX6_1</name>
</gene>
<evidence type="ECO:0000256" key="1">
    <source>
        <dbReference type="SAM" id="MobiDB-lite"/>
    </source>
</evidence>
<reference evidence="2" key="1">
    <citation type="submission" date="2017-06" db="EMBL/GenBank/DDBJ databases">
        <title>Novel phages from South African skin metaviromes.</title>
        <authorList>
            <person name="van Zyl L.J."/>
            <person name="Abrahams Y."/>
            <person name="Stander E.A."/>
            <person name="Kirby B.M."/>
            <person name="Clavaud C."/>
            <person name="Farcet C."/>
            <person name="Breton L."/>
            <person name="Trindade M.I."/>
        </authorList>
    </citation>
    <scope>NUCLEOTIDE SEQUENCE</scope>
</reference>
<proteinExistence type="predicted"/>
<feature type="compositionally biased region" description="Polar residues" evidence="1">
    <location>
        <begin position="50"/>
        <end position="74"/>
    </location>
</feature>
<organism evidence="2">
    <name type="scientific">uncultured Caudovirales phage</name>
    <dbReference type="NCBI Taxonomy" id="2100421"/>
    <lineage>
        <taxon>Viruses</taxon>
        <taxon>Duplodnaviria</taxon>
        <taxon>Heunggongvirae</taxon>
        <taxon>Uroviricota</taxon>
        <taxon>Caudoviricetes</taxon>
        <taxon>Peduoviridae</taxon>
        <taxon>Maltschvirus</taxon>
        <taxon>Maltschvirus maltsch</taxon>
    </lineage>
</organism>